<evidence type="ECO:0000313" key="3">
    <source>
        <dbReference type="Proteomes" id="UP000011518"/>
    </source>
</evidence>
<dbReference type="AlphaFoldDB" id="L9JFY5"/>
<protein>
    <submittedName>
        <fullName evidence="2">Uncharacterized protein</fullName>
    </submittedName>
</protein>
<evidence type="ECO:0000256" key="1">
    <source>
        <dbReference type="SAM" id="MobiDB-lite"/>
    </source>
</evidence>
<keyword evidence="3" id="KW-1185">Reference proteome</keyword>
<dbReference type="InParanoid" id="L9JFY5"/>
<gene>
    <name evidence="2" type="ORF">TREES_T100001076</name>
</gene>
<evidence type="ECO:0000313" key="2">
    <source>
        <dbReference type="EMBL" id="ELW47927.1"/>
    </source>
</evidence>
<dbReference type="Proteomes" id="UP000011518">
    <property type="component" value="Unassembled WGS sequence"/>
</dbReference>
<feature type="region of interest" description="Disordered" evidence="1">
    <location>
        <begin position="59"/>
        <end position="104"/>
    </location>
</feature>
<dbReference type="EMBL" id="KB321085">
    <property type="protein sequence ID" value="ELW47927.1"/>
    <property type="molecule type" value="Genomic_DNA"/>
</dbReference>
<sequence>MHLQLLTLSTDACGANTFPGYLIAVTATLLTCKQNFGFCLEWQGVFEKCFAGIKRNKSIKDTEVEEEEEEEELEEEEKEEEQDEEEEEEENSSLSAIILIVVSS</sequence>
<feature type="compositionally biased region" description="Low complexity" evidence="1">
    <location>
        <begin position="92"/>
        <end position="104"/>
    </location>
</feature>
<name>L9JFY5_TUPCH</name>
<organism evidence="2 3">
    <name type="scientific">Tupaia chinensis</name>
    <name type="common">Chinese tree shrew</name>
    <name type="synonym">Tupaia belangeri chinensis</name>
    <dbReference type="NCBI Taxonomy" id="246437"/>
    <lineage>
        <taxon>Eukaryota</taxon>
        <taxon>Metazoa</taxon>
        <taxon>Chordata</taxon>
        <taxon>Craniata</taxon>
        <taxon>Vertebrata</taxon>
        <taxon>Euteleostomi</taxon>
        <taxon>Mammalia</taxon>
        <taxon>Eutheria</taxon>
        <taxon>Euarchontoglires</taxon>
        <taxon>Scandentia</taxon>
        <taxon>Tupaiidae</taxon>
        <taxon>Tupaia</taxon>
    </lineage>
</organism>
<reference evidence="3" key="1">
    <citation type="submission" date="2012-07" db="EMBL/GenBank/DDBJ databases">
        <title>Genome of the Chinese tree shrew, a rising model animal genetically related to primates.</title>
        <authorList>
            <person name="Zhang G."/>
            <person name="Fan Y."/>
            <person name="Yao Y."/>
            <person name="Huang Z."/>
        </authorList>
    </citation>
    <scope>NUCLEOTIDE SEQUENCE [LARGE SCALE GENOMIC DNA]</scope>
</reference>
<accession>L9JFY5</accession>
<reference evidence="3" key="2">
    <citation type="journal article" date="2013" name="Nat. Commun.">
        <title>Genome of the Chinese tree shrew.</title>
        <authorList>
            <person name="Fan Y."/>
            <person name="Huang Z.Y."/>
            <person name="Cao C.C."/>
            <person name="Chen C.S."/>
            <person name="Chen Y.X."/>
            <person name="Fan D.D."/>
            <person name="He J."/>
            <person name="Hou H.L."/>
            <person name="Hu L."/>
            <person name="Hu X.T."/>
            <person name="Jiang X.T."/>
            <person name="Lai R."/>
            <person name="Lang Y.S."/>
            <person name="Liang B."/>
            <person name="Liao S.G."/>
            <person name="Mu D."/>
            <person name="Ma Y.Y."/>
            <person name="Niu Y.Y."/>
            <person name="Sun X.Q."/>
            <person name="Xia J.Q."/>
            <person name="Xiao J."/>
            <person name="Xiong Z.Q."/>
            <person name="Xu L."/>
            <person name="Yang L."/>
            <person name="Zhang Y."/>
            <person name="Zhao W."/>
            <person name="Zhao X.D."/>
            <person name="Zheng Y.T."/>
            <person name="Zhou J.M."/>
            <person name="Zhu Y.B."/>
            <person name="Zhang G.J."/>
            <person name="Wang J."/>
            <person name="Yao Y.G."/>
        </authorList>
    </citation>
    <scope>NUCLEOTIDE SEQUENCE [LARGE SCALE GENOMIC DNA]</scope>
</reference>
<feature type="compositionally biased region" description="Acidic residues" evidence="1">
    <location>
        <begin position="63"/>
        <end position="91"/>
    </location>
</feature>
<proteinExistence type="predicted"/>